<sequence length="507" mass="54429">MISIDAPTQFAAALVFGVGRRDEAPRIAGVAHLVEHVVMSRVRRVGAFTNAMTTDNAIVFFAQGEQSQVCDFLGQIAQALRGLDAVTVEEVEAQRRIIAAELGELDEYPGRGHLLDRFGSRGLGLIDLGSPAHRSHTREMILEFAGTWLHSQNATLTASAPLPKGFDLALPQPTSALGDRDAGDIGQTGWAVSPGLPIGISMVLRSHHRSSLVASVAVLGEALTQVLRTDRKMIYSVTPYVVDIDPSSRLVLFALDPPSDDILGAAVAAMDVVRSLAADGPDPELLRVVLADWQTVVADPQAHVEALVDVAASVLRGYRDPDDMIVPDVRSLTGSDIAETIRTALPTILLTIGEVADPRATLETLSETLGLDPVAQTEGHYARMNRTRMARALLQRDVDLVSPKPFRGLRGHQLILDAERVTYVISGQSMVEARLDEVVLAGVNQTTGAWDLTTANGGGMGIVPRDWRGGKRVTERLTAAIPAHLRYPVAMKSTEPDEADRVVAAAY</sequence>
<dbReference type="Pfam" id="PF00675">
    <property type="entry name" value="Peptidase_M16"/>
    <property type="match status" value="1"/>
</dbReference>
<evidence type="ECO:0000259" key="1">
    <source>
        <dbReference type="Pfam" id="PF00675"/>
    </source>
</evidence>
<dbReference type="InterPro" id="IPR011249">
    <property type="entry name" value="Metalloenz_LuxS/M16"/>
</dbReference>
<dbReference type="InterPro" id="IPR011765">
    <property type="entry name" value="Pept_M16_N"/>
</dbReference>
<dbReference type="EMBL" id="JAVFWO010000003">
    <property type="protein sequence ID" value="MDQ7878534.1"/>
    <property type="molecule type" value="Genomic_DNA"/>
</dbReference>
<protein>
    <submittedName>
        <fullName evidence="2">Insulinase family protein</fullName>
    </submittedName>
</protein>
<comment type="caution">
    <text evidence="2">The sequence shown here is derived from an EMBL/GenBank/DDBJ whole genome shotgun (WGS) entry which is preliminary data.</text>
</comment>
<proteinExistence type="predicted"/>
<feature type="domain" description="Peptidase M16 N-terminal" evidence="1">
    <location>
        <begin position="9"/>
        <end position="114"/>
    </location>
</feature>
<evidence type="ECO:0000313" key="2">
    <source>
        <dbReference type="EMBL" id="MDQ7878534.1"/>
    </source>
</evidence>
<evidence type="ECO:0000313" key="3">
    <source>
        <dbReference type="Proteomes" id="UP001235133"/>
    </source>
</evidence>
<keyword evidence="3" id="KW-1185">Reference proteome</keyword>
<dbReference type="Proteomes" id="UP001235133">
    <property type="component" value="Unassembled WGS sequence"/>
</dbReference>
<accession>A0ABU0Z401</accession>
<dbReference type="RefSeq" id="WP_308868081.1">
    <property type="nucleotide sequence ID" value="NZ_JAVFWO010000003.1"/>
</dbReference>
<reference evidence="2 3" key="1">
    <citation type="submission" date="2023-08" db="EMBL/GenBank/DDBJ databases">
        <title>Microbacterium psychrotolerans sp. nov., a psychrotolerant bacterium isolated from soil in Heilongjiang Province, China.</title>
        <authorList>
            <person name="An P."/>
            <person name="Zhao D."/>
            <person name="Xiang H."/>
        </authorList>
    </citation>
    <scope>NUCLEOTIDE SEQUENCE [LARGE SCALE GENOMIC DNA]</scope>
    <source>
        <strain evidence="2 3">QXD-8</strain>
    </source>
</reference>
<dbReference type="SUPFAM" id="SSF63411">
    <property type="entry name" value="LuxS/MPP-like metallohydrolase"/>
    <property type="match status" value="1"/>
</dbReference>
<name>A0ABU0Z401_9MICO</name>
<dbReference type="Gene3D" id="3.30.830.10">
    <property type="entry name" value="Metalloenzyme, LuxS/M16 peptidase-like"/>
    <property type="match status" value="1"/>
</dbReference>
<gene>
    <name evidence="2" type="ORF">Q9R08_11155</name>
</gene>
<organism evidence="2 3">
    <name type="scientific">Microbacterium psychrotolerans</name>
    <dbReference type="NCBI Taxonomy" id="3068321"/>
    <lineage>
        <taxon>Bacteria</taxon>
        <taxon>Bacillati</taxon>
        <taxon>Actinomycetota</taxon>
        <taxon>Actinomycetes</taxon>
        <taxon>Micrococcales</taxon>
        <taxon>Microbacteriaceae</taxon>
        <taxon>Microbacterium</taxon>
    </lineage>
</organism>